<sequence length="52" mass="5786">MKHRSLSLGGFQSAMVLGLVVIGGRLYPSLVFQVHFGEHFFFGYVHCVAFPT</sequence>
<evidence type="ECO:0000256" key="1">
    <source>
        <dbReference type="SAM" id="Phobius"/>
    </source>
</evidence>
<keyword evidence="1" id="KW-1133">Transmembrane helix</keyword>
<comment type="caution">
    <text evidence="2">The sequence shown here is derived from an EMBL/GenBank/DDBJ whole genome shotgun (WGS) entry which is preliminary data.</text>
</comment>
<reference evidence="2" key="1">
    <citation type="submission" date="2021-06" db="EMBL/GenBank/DDBJ databases">
        <authorList>
            <consortium name="DOE Joint Genome Institute"/>
            <person name="Mondo S.J."/>
            <person name="Amses K.R."/>
            <person name="Simmons D.R."/>
            <person name="Longcore J.E."/>
            <person name="Seto K."/>
            <person name="Alves G.H."/>
            <person name="Bonds A.E."/>
            <person name="Quandt C.A."/>
            <person name="Davis W.J."/>
            <person name="Chang Y."/>
            <person name="Letcher P.M."/>
            <person name="Powell M.J."/>
            <person name="Kuo A."/>
            <person name="Labutti K."/>
            <person name="Pangilinan J."/>
            <person name="Andreopoulos W."/>
            <person name="Tritt A."/>
            <person name="Riley R."/>
            <person name="Hundley H."/>
            <person name="Johnson J."/>
            <person name="Lipzen A."/>
            <person name="Barry K."/>
            <person name="Berbee M.L."/>
            <person name="Buchler N.E."/>
            <person name="Grigoriev I.V."/>
            <person name="Spatafora J.W."/>
            <person name="Stajich J.E."/>
            <person name="James T.Y."/>
        </authorList>
    </citation>
    <scope>NUCLEOTIDE SEQUENCE</scope>
    <source>
        <strain evidence="2">AG</strain>
    </source>
</reference>
<keyword evidence="1" id="KW-0472">Membrane</keyword>
<evidence type="ECO:0000313" key="3">
    <source>
        <dbReference type="Proteomes" id="UP001206595"/>
    </source>
</evidence>
<feature type="transmembrane region" description="Helical" evidence="1">
    <location>
        <begin position="6"/>
        <end position="27"/>
    </location>
</feature>
<keyword evidence="1" id="KW-0812">Transmembrane</keyword>
<dbReference type="Proteomes" id="UP001206595">
    <property type="component" value="Unassembled WGS sequence"/>
</dbReference>
<gene>
    <name evidence="2" type="ORF">K450DRAFT_251472</name>
</gene>
<organism evidence="2 3">
    <name type="scientific">Umbelopsis ramanniana AG</name>
    <dbReference type="NCBI Taxonomy" id="1314678"/>
    <lineage>
        <taxon>Eukaryota</taxon>
        <taxon>Fungi</taxon>
        <taxon>Fungi incertae sedis</taxon>
        <taxon>Mucoromycota</taxon>
        <taxon>Mucoromycotina</taxon>
        <taxon>Umbelopsidomycetes</taxon>
        <taxon>Umbelopsidales</taxon>
        <taxon>Umbelopsidaceae</taxon>
        <taxon>Umbelopsis</taxon>
    </lineage>
</organism>
<evidence type="ECO:0000313" key="2">
    <source>
        <dbReference type="EMBL" id="KAI8577574.1"/>
    </source>
</evidence>
<dbReference type="RefSeq" id="XP_051442578.1">
    <property type="nucleotide sequence ID" value="XM_051590729.1"/>
</dbReference>
<dbReference type="EMBL" id="MU620939">
    <property type="protein sequence ID" value="KAI8577574.1"/>
    <property type="molecule type" value="Genomic_DNA"/>
</dbReference>
<accession>A0AAD5HC69</accession>
<protein>
    <submittedName>
        <fullName evidence="2">Uncharacterized protein</fullName>
    </submittedName>
</protein>
<reference evidence="2" key="2">
    <citation type="journal article" date="2022" name="Proc. Natl. Acad. Sci. U.S.A.">
        <title>Diploid-dominant life cycles characterize the early evolution of Fungi.</title>
        <authorList>
            <person name="Amses K.R."/>
            <person name="Simmons D.R."/>
            <person name="Longcore J.E."/>
            <person name="Mondo S.J."/>
            <person name="Seto K."/>
            <person name="Jeronimo G.H."/>
            <person name="Bonds A.E."/>
            <person name="Quandt C.A."/>
            <person name="Davis W.J."/>
            <person name="Chang Y."/>
            <person name="Federici B.A."/>
            <person name="Kuo A."/>
            <person name="LaButti K."/>
            <person name="Pangilinan J."/>
            <person name="Andreopoulos W."/>
            <person name="Tritt A."/>
            <person name="Riley R."/>
            <person name="Hundley H."/>
            <person name="Johnson J."/>
            <person name="Lipzen A."/>
            <person name="Barry K."/>
            <person name="Lang B.F."/>
            <person name="Cuomo C.A."/>
            <person name="Buchler N.E."/>
            <person name="Grigoriev I.V."/>
            <person name="Spatafora J.W."/>
            <person name="Stajich J.E."/>
            <person name="James T.Y."/>
        </authorList>
    </citation>
    <scope>NUCLEOTIDE SEQUENCE</scope>
    <source>
        <strain evidence="2">AG</strain>
    </source>
</reference>
<name>A0AAD5HC69_UMBRA</name>
<dbReference type="AlphaFoldDB" id="A0AAD5HC69"/>
<proteinExistence type="predicted"/>
<keyword evidence="3" id="KW-1185">Reference proteome</keyword>
<dbReference type="GeneID" id="75916072"/>